<feature type="compositionally biased region" description="Polar residues" evidence="1">
    <location>
        <begin position="284"/>
        <end position="304"/>
    </location>
</feature>
<dbReference type="RefSeq" id="XP_007328746.1">
    <property type="nucleotide sequence ID" value="XM_007328684.1"/>
</dbReference>
<dbReference type="OMA" id="WCTILEL"/>
<feature type="region of interest" description="Disordered" evidence="1">
    <location>
        <begin position="284"/>
        <end position="310"/>
    </location>
</feature>
<name>K5X0H2_AGABU</name>
<sequence>MSSRRILTTEKAPKGLSLDKQYYIPGGDLHFKVERTLFRVHSYFFSRESPQYRERMAGVDHAKTNDGRSDKAAILVGNTTVEDFSKFLWIFYNPDYTFDSTPASVWCTILELSSPLKWDFPKMHALALRQLADLQIPLVDRIVLYRKCSITIDRLLPLYADLCLREEPLTLEESVRLGYEFSVPISQVRERVLRRRGKAIYDINQSLGMASTPDDLEISKEQVIELVMSALKTTEALSSIRDLQKPSECLTAQQDVHDQFQSQVKSSMRASSSKHATMINLDGQATTTESTNQNNSRSALSSSKGKAPEDIQMYSCSKKDQEQQRQQRHPGCCQGCPCSRPNLKKRSGFILVEKSVSIEENLLTSYFPGSWV</sequence>
<dbReference type="GeneID" id="18823832"/>
<evidence type="ECO:0000256" key="1">
    <source>
        <dbReference type="SAM" id="MobiDB-lite"/>
    </source>
</evidence>
<organism evidence="2 3">
    <name type="scientific">Agaricus bisporus var. burnettii (strain JB137-S8 / ATCC MYA-4627 / FGSC 10392)</name>
    <name type="common">White button mushroom</name>
    <dbReference type="NCBI Taxonomy" id="597362"/>
    <lineage>
        <taxon>Eukaryota</taxon>
        <taxon>Fungi</taxon>
        <taxon>Dikarya</taxon>
        <taxon>Basidiomycota</taxon>
        <taxon>Agaricomycotina</taxon>
        <taxon>Agaricomycetes</taxon>
        <taxon>Agaricomycetidae</taxon>
        <taxon>Agaricales</taxon>
        <taxon>Agaricineae</taxon>
        <taxon>Agaricaceae</taxon>
        <taxon>Agaricus</taxon>
    </lineage>
</organism>
<accession>K5X0H2</accession>
<dbReference type="Proteomes" id="UP000008493">
    <property type="component" value="Unassembled WGS sequence"/>
</dbReference>
<dbReference type="STRING" id="597362.K5X0H2"/>
<dbReference type="eggNOG" id="ENOG502SNMY">
    <property type="taxonomic scope" value="Eukaryota"/>
</dbReference>
<protein>
    <recommendedName>
        <fullName evidence="4">BTB domain-containing protein</fullName>
    </recommendedName>
</protein>
<dbReference type="KEGG" id="abp:AGABI1DRAFT112966"/>
<dbReference type="EMBL" id="JH971388">
    <property type="protein sequence ID" value="EKM81301.1"/>
    <property type="molecule type" value="Genomic_DNA"/>
</dbReference>
<evidence type="ECO:0000313" key="3">
    <source>
        <dbReference type="Proteomes" id="UP000008493"/>
    </source>
</evidence>
<dbReference type="InParanoid" id="K5X0H2"/>
<gene>
    <name evidence="2" type="ORF">AGABI1DRAFT_112966</name>
</gene>
<dbReference type="AlphaFoldDB" id="K5X0H2"/>
<keyword evidence="3" id="KW-1185">Reference proteome</keyword>
<evidence type="ECO:0008006" key="4">
    <source>
        <dbReference type="Google" id="ProtNLM"/>
    </source>
</evidence>
<dbReference type="OrthoDB" id="9997739at2759"/>
<dbReference type="HOGENOM" id="CLU_047592_0_3_1"/>
<reference evidence="3" key="1">
    <citation type="journal article" date="2012" name="Proc. Natl. Acad. Sci. U.S.A.">
        <title>Genome sequence of the button mushroom Agaricus bisporus reveals mechanisms governing adaptation to a humic-rich ecological niche.</title>
        <authorList>
            <person name="Morin E."/>
            <person name="Kohler A."/>
            <person name="Baker A.R."/>
            <person name="Foulongne-Oriol M."/>
            <person name="Lombard V."/>
            <person name="Nagy L.G."/>
            <person name="Ohm R.A."/>
            <person name="Patyshakuliyeva A."/>
            <person name="Brun A."/>
            <person name="Aerts A.L."/>
            <person name="Bailey A.M."/>
            <person name="Billette C."/>
            <person name="Coutinho P.M."/>
            <person name="Deakin G."/>
            <person name="Doddapaneni H."/>
            <person name="Floudas D."/>
            <person name="Grimwood J."/>
            <person name="Hilden K."/>
            <person name="Kuees U."/>
            <person name="LaButti K.M."/>
            <person name="Lapidus A."/>
            <person name="Lindquist E.A."/>
            <person name="Lucas S.M."/>
            <person name="Murat C."/>
            <person name="Riley R.W."/>
            <person name="Salamov A.A."/>
            <person name="Schmutz J."/>
            <person name="Subramanian V."/>
            <person name="Woesten H.A.B."/>
            <person name="Xu J."/>
            <person name="Eastwood D.C."/>
            <person name="Foster G.D."/>
            <person name="Sonnenberg A.S."/>
            <person name="Cullen D."/>
            <person name="de Vries R.P."/>
            <person name="Lundell T."/>
            <person name="Hibbett D.S."/>
            <person name="Henrissat B."/>
            <person name="Burton K.S."/>
            <person name="Kerrigan R.W."/>
            <person name="Challen M.P."/>
            <person name="Grigoriev I.V."/>
            <person name="Martin F."/>
        </authorList>
    </citation>
    <scope>NUCLEOTIDE SEQUENCE [LARGE SCALE GENOMIC DNA]</scope>
    <source>
        <strain evidence="3">JB137-S8 / ATCC MYA-4627 / FGSC 10392</strain>
    </source>
</reference>
<proteinExistence type="predicted"/>
<evidence type="ECO:0000313" key="2">
    <source>
        <dbReference type="EMBL" id="EKM81301.1"/>
    </source>
</evidence>